<keyword evidence="10" id="KW-0551">Lipid droplet</keyword>
<reference evidence="18 19" key="1">
    <citation type="journal article" date="2020" name="Nature">
        <title>Six reference-quality genomes reveal evolution of bat adaptations.</title>
        <authorList>
            <person name="Jebb D."/>
            <person name="Huang Z."/>
            <person name="Pippel M."/>
            <person name="Hughes G.M."/>
            <person name="Lavrichenko K."/>
            <person name="Devanna P."/>
            <person name="Winkler S."/>
            <person name="Jermiin L.S."/>
            <person name="Skirmuntt E.C."/>
            <person name="Katzourakis A."/>
            <person name="Burkitt-Gray L."/>
            <person name="Ray D.A."/>
            <person name="Sullivan K.A.M."/>
            <person name="Roscito J.G."/>
            <person name="Kirilenko B.M."/>
            <person name="Davalos L.M."/>
            <person name="Corthals A.P."/>
            <person name="Power M.L."/>
            <person name="Jones G."/>
            <person name="Ransome R.D."/>
            <person name="Dechmann D.K.N."/>
            <person name="Locatelli A.G."/>
            <person name="Puechmaille S.J."/>
            <person name="Fedrigo O."/>
            <person name="Jarvis E.D."/>
            <person name="Hiller M."/>
            <person name="Vernes S.C."/>
            <person name="Myers E.W."/>
            <person name="Teeling E.C."/>
        </authorList>
    </citation>
    <scope>NUCLEOTIDE SEQUENCE [LARGE SCALE GENOMIC DNA]</scope>
    <source>
        <strain evidence="18">MRouAeg1</strain>
        <tissue evidence="18">Muscle</tissue>
    </source>
</reference>
<dbReference type="GO" id="GO:0034361">
    <property type="term" value="C:very-low-density lipoprotein particle"/>
    <property type="evidence" value="ECO:0007669"/>
    <property type="project" value="UniProtKB-KW"/>
</dbReference>
<keyword evidence="19" id="KW-1185">Reference proteome</keyword>
<dbReference type="AlphaFoldDB" id="A0A7J8FE44"/>
<feature type="domain" description="Apolipoprotein B100 C-terminal" evidence="17">
    <location>
        <begin position="52"/>
        <end position="108"/>
    </location>
</feature>
<keyword evidence="16" id="KW-0850">VLDL</keyword>
<evidence type="ECO:0000256" key="12">
    <source>
        <dbReference type="ARBA" id="ARBA00023055"/>
    </source>
</evidence>
<dbReference type="PANTHER" id="PTHR13769">
    <property type="entry name" value="APOLIPOPROTEIN B"/>
    <property type="match status" value="1"/>
</dbReference>
<dbReference type="InterPro" id="IPR052418">
    <property type="entry name" value="Apolipoprotein_B"/>
</dbReference>
<evidence type="ECO:0000256" key="14">
    <source>
        <dbReference type="ARBA" id="ARBA00023166"/>
    </source>
</evidence>
<keyword evidence="6" id="KW-0162">Chylomicron</keyword>
<dbReference type="InterPro" id="IPR022176">
    <property type="entry name" value="ApoB100_C"/>
</dbReference>
<evidence type="ECO:0000256" key="10">
    <source>
        <dbReference type="ARBA" id="ARBA00022677"/>
    </source>
</evidence>
<evidence type="ECO:0000256" key="8">
    <source>
        <dbReference type="ARBA" id="ARBA00022548"/>
    </source>
</evidence>
<dbReference type="PANTHER" id="PTHR13769:SF1">
    <property type="entry name" value="APOLIPOPROTEIN B-100"/>
    <property type="match status" value="1"/>
</dbReference>
<keyword evidence="13" id="KW-0443">Lipid metabolism</keyword>
<keyword evidence="15" id="KW-0753">Steroid metabolism</keyword>
<dbReference type="GO" id="GO:0005811">
    <property type="term" value="C:lipid droplet"/>
    <property type="evidence" value="ECO:0007669"/>
    <property type="project" value="UniProtKB-SubCell"/>
</dbReference>
<dbReference type="GO" id="GO:0006642">
    <property type="term" value="P:triglyceride mobilization"/>
    <property type="evidence" value="ECO:0007669"/>
    <property type="project" value="TreeGrafter"/>
</dbReference>
<dbReference type="GO" id="GO:0050750">
    <property type="term" value="F:low-density lipoprotein particle receptor binding"/>
    <property type="evidence" value="ECO:0007669"/>
    <property type="project" value="TreeGrafter"/>
</dbReference>
<evidence type="ECO:0000256" key="15">
    <source>
        <dbReference type="ARBA" id="ARBA00023221"/>
    </source>
</evidence>
<evidence type="ECO:0000256" key="9">
    <source>
        <dbReference type="ARBA" id="ARBA00022674"/>
    </source>
</evidence>
<proteinExistence type="predicted"/>
<comment type="subcellular location">
    <subcellularLocation>
        <location evidence="1">Cytoplasm</location>
    </subcellularLocation>
    <subcellularLocation>
        <location evidence="2">Lipid droplet</location>
    </subcellularLocation>
    <subcellularLocation>
        <location evidence="3">Secreted</location>
    </subcellularLocation>
</comment>
<dbReference type="GO" id="GO:0120020">
    <property type="term" value="F:cholesterol transfer activity"/>
    <property type="evidence" value="ECO:0007669"/>
    <property type="project" value="TreeGrafter"/>
</dbReference>
<evidence type="ECO:0000256" key="13">
    <source>
        <dbReference type="ARBA" id="ARBA00023098"/>
    </source>
</evidence>
<evidence type="ECO:0000256" key="1">
    <source>
        <dbReference type="ARBA" id="ARBA00004496"/>
    </source>
</evidence>
<evidence type="ECO:0000256" key="2">
    <source>
        <dbReference type="ARBA" id="ARBA00004502"/>
    </source>
</evidence>
<evidence type="ECO:0000259" key="17">
    <source>
        <dbReference type="Pfam" id="PF12491"/>
    </source>
</evidence>
<name>A0A7J8FE44_ROUAE</name>
<sequence length="126" mass="14891">MQKEIQKYLSILANRDGKRKEKTVELSNRAQEIMKSWAIAMKEIISDYHQHFEQKLQDLSNHLSDYYEKFIAESKRLIDLSIRKSHMFLRHITELPKELLQSATANDMSLYSGLLQKNLLSPSNYF</sequence>
<dbReference type="GO" id="GO:0034362">
    <property type="term" value="C:low-density lipoprotein particle"/>
    <property type="evidence" value="ECO:0007669"/>
    <property type="project" value="UniProtKB-KW"/>
</dbReference>
<dbReference type="GO" id="GO:0008201">
    <property type="term" value="F:heparin binding"/>
    <property type="evidence" value="ECO:0007669"/>
    <property type="project" value="UniProtKB-KW"/>
</dbReference>
<evidence type="ECO:0000256" key="16">
    <source>
        <dbReference type="ARBA" id="ARBA00023313"/>
    </source>
</evidence>
<dbReference type="GO" id="GO:0008203">
    <property type="term" value="P:cholesterol metabolic process"/>
    <property type="evidence" value="ECO:0007669"/>
    <property type="project" value="UniProtKB-KW"/>
</dbReference>
<keyword evidence="18" id="KW-0449">Lipoprotein</keyword>
<protein>
    <submittedName>
        <fullName evidence="18">Apolipoprotein B</fullName>
    </submittedName>
</protein>
<evidence type="ECO:0000256" key="7">
    <source>
        <dbReference type="ARBA" id="ARBA00022525"/>
    </source>
</evidence>
<keyword evidence="7" id="KW-0964">Secreted</keyword>
<organism evidence="18 19">
    <name type="scientific">Rousettus aegyptiacus</name>
    <name type="common">Egyptian fruit bat</name>
    <name type="synonym">Pteropus aegyptiacus</name>
    <dbReference type="NCBI Taxonomy" id="9407"/>
    <lineage>
        <taxon>Eukaryota</taxon>
        <taxon>Metazoa</taxon>
        <taxon>Chordata</taxon>
        <taxon>Craniata</taxon>
        <taxon>Vertebrata</taxon>
        <taxon>Euteleostomi</taxon>
        <taxon>Mammalia</taxon>
        <taxon>Eutheria</taxon>
        <taxon>Laurasiatheria</taxon>
        <taxon>Chiroptera</taxon>
        <taxon>Yinpterochiroptera</taxon>
        <taxon>Pteropodoidea</taxon>
        <taxon>Pteropodidae</taxon>
        <taxon>Rousettinae</taxon>
        <taxon>Rousettus</taxon>
    </lineage>
</organism>
<evidence type="ECO:0000256" key="11">
    <source>
        <dbReference type="ARBA" id="ARBA00022710"/>
    </source>
</evidence>
<evidence type="ECO:0000313" key="19">
    <source>
        <dbReference type="Proteomes" id="UP000593571"/>
    </source>
</evidence>
<keyword evidence="5" id="KW-0963">Cytoplasm</keyword>
<evidence type="ECO:0000313" key="18">
    <source>
        <dbReference type="EMBL" id="KAF6445900.1"/>
    </source>
</evidence>
<comment type="caution">
    <text evidence="18">The sequence shown here is derived from an EMBL/GenBank/DDBJ whole genome shotgun (WGS) entry which is preliminary data.</text>
</comment>
<dbReference type="GO" id="GO:0042953">
    <property type="term" value="P:lipoprotein transport"/>
    <property type="evidence" value="ECO:0007669"/>
    <property type="project" value="TreeGrafter"/>
</dbReference>
<dbReference type="GO" id="GO:0042632">
    <property type="term" value="P:cholesterol homeostasis"/>
    <property type="evidence" value="ECO:0007669"/>
    <property type="project" value="TreeGrafter"/>
</dbReference>
<dbReference type="GO" id="GO:0005737">
    <property type="term" value="C:cytoplasm"/>
    <property type="evidence" value="ECO:0007669"/>
    <property type="project" value="UniProtKB-SubCell"/>
</dbReference>
<evidence type="ECO:0000256" key="6">
    <source>
        <dbReference type="ARBA" id="ARBA00022513"/>
    </source>
</evidence>
<evidence type="ECO:0000256" key="4">
    <source>
        <dbReference type="ARBA" id="ARBA00022448"/>
    </source>
</evidence>
<accession>A0A7J8FE44</accession>
<dbReference type="EMBL" id="JACASE010000007">
    <property type="protein sequence ID" value="KAF6445900.1"/>
    <property type="molecule type" value="Genomic_DNA"/>
</dbReference>
<dbReference type="GO" id="GO:0034359">
    <property type="term" value="C:mature chylomicron"/>
    <property type="evidence" value="ECO:0007669"/>
    <property type="project" value="TreeGrafter"/>
</dbReference>
<dbReference type="Proteomes" id="UP000593571">
    <property type="component" value="Unassembled WGS sequence"/>
</dbReference>
<dbReference type="Pfam" id="PF12491">
    <property type="entry name" value="ApoB100_C"/>
    <property type="match status" value="1"/>
</dbReference>
<evidence type="ECO:0000256" key="3">
    <source>
        <dbReference type="ARBA" id="ARBA00004613"/>
    </source>
</evidence>
<keyword evidence="9" id="KW-0358">Heparin-binding</keyword>
<keyword evidence="11" id="KW-0427">LDL</keyword>
<keyword evidence="4" id="KW-0813">Transport</keyword>
<keyword evidence="12" id="KW-0445">Lipid transport</keyword>
<gene>
    <name evidence="18" type="ORF">HJG63_000837</name>
</gene>
<keyword evidence="14" id="KW-1207">Sterol metabolism</keyword>
<keyword evidence="8" id="KW-0153">Cholesterol metabolism</keyword>
<dbReference type="GO" id="GO:0030301">
    <property type="term" value="P:cholesterol transport"/>
    <property type="evidence" value="ECO:0007669"/>
    <property type="project" value="TreeGrafter"/>
</dbReference>
<evidence type="ECO:0000256" key="5">
    <source>
        <dbReference type="ARBA" id="ARBA00022490"/>
    </source>
</evidence>